<comment type="caution">
    <text evidence="2">The sequence shown here is derived from an EMBL/GenBank/DDBJ whole genome shotgun (WGS) entry which is preliminary data.</text>
</comment>
<dbReference type="InterPro" id="IPR036895">
    <property type="entry name" value="Uracil-DNA_glycosylase-like_sf"/>
</dbReference>
<dbReference type="InterPro" id="IPR005122">
    <property type="entry name" value="Uracil-DNA_glycosylase-like"/>
</dbReference>
<feature type="non-terminal residue" evidence="2">
    <location>
        <position position="113"/>
    </location>
</feature>
<proteinExistence type="predicted"/>
<dbReference type="AlphaFoldDB" id="X1GC42"/>
<feature type="domain" description="Uracil-DNA glycosylase-like" evidence="1">
    <location>
        <begin position="47"/>
        <end position="108"/>
    </location>
</feature>
<accession>X1GC42</accession>
<evidence type="ECO:0000259" key="1">
    <source>
        <dbReference type="Pfam" id="PF03167"/>
    </source>
</evidence>
<name>X1GC42_9ZZZZ</name>
<evidence type="ECO:0000313" key="2">
    <source>
        <dbReference type="EMBL" id="GAH42400.1"/>
    </source>
</evidence>
<dbReference type="SUPFAM" id="SSF52141">
    <property type="entry name" value="Uracil-DNA glycosylase-like"/>
    <property type="match status" value="1"/>
</dbReference>
<gene>
    <name evidence="2" type="ORF">S03H2_11489</name>
</gene>
<organism evidence="2">
    <name type="scientific">marine sediment metagenome</name>
    <dbReference type="NCBI Taxonomy" id="412755"/>
    <lineage>
        <taxon>unclassified sequences</taxon>
        <taxon>metagenomes</taxon>
        <taxon>ecological metagenomes</taxon>
    </lineage>
</organism>
<dbReference type="Pfam" id="PF03167">
    <property type="entry name" value="UDG"/>
    <property type="match status" value="1"/>
</dbReference>
<dbReference type="EMBL" id="BARU01005863">
    <property type="protein sequence ID" value="GAH42400.1"/>
    <property type="molecule type" value="Genomic_DNA"/>
</dbReference>
<dbReference type="Gene3D" id="3.40.470.10">
    <property type="entry name" value="Uracil-DNA glycosylase-like domain"/>
    <property type="match status" value="1"/>
</dbReference>
<sequence>MNVTVETKDRQADRCLELMHKDYDECVACMIGQLAHRKCYVRGTLPCKILFYGMGPGRRENIRGIPFVGDSGEVLQSLTYPLRAAKSKHRIAYAFTNLIACRPCDRIGGPNRD</sequence>
<protein>
    <recommendedName>
        <fullName evidence="1">Uracil-DNA glycosylase-like domain-containing protein</fullName>
    </recommendedName>
</protein>
<reference evidence="2" key="1">
    <citation type="journal article" date="2014" name="Front. Microbiol.">
        <title>High frequency of phylogenetically diverse reductive dehalogenase-homologous genes in deep subseafloor sedimentary metagenomes.</title>
        <authorList>
            <person name="Kawai M."/>
            <person name="Futagami T."/>
            <person name="Toyoda A."/>
            <person name="Takaki Y."/>
            <person name="Nishi S."/>
            <person name="Hori S."/>
            <person name="Arai W."/>
            <person name="Tsubouchi T."/>
            <person name="Morono Y."/>
            <person name="Uchiyama I."/>
            <person name="Ito T."/>
            <person name="Fujiyama A."/>
            <person name="Inagaki F."/>
            <person name="Takami H."/>
        </authorList>
    </citation>
    <scope>NUCLEOTIDE SEQUENCE</scope>
    <source>
        <strain evidence="2">Expedition CK06-06</strain>
    </source>
</reference>